<name>A0A0N5DBZ9_THECL</name>
<evidence type="ECO:0000313" key="3">
    <source>
        <dbReference type="WBParaSite" id="TCLT_0001071801-mRNA-1"/>
    </source>
</evidence>
<dbReference type="EMBL" id="UYYF01005280">
    <property type="protein sequence ID" value="VDN08410.1"/>
    <property type="molecule type" value="Genomic_DNA"/>
</dbReference>
<dbReference type="OrthoDB" id="5865157at2759"/>
<reference evidence="3" key="1">
    <citation type="submission" date="2017-02" db="UniProtKB">
        <authorList>
            <consortium name="WormBaseParasite"/>
        </authorList>
    </citation>
    <scope>IDENTIFICATION</scope>
</reference>
<sequence>MNLQTFSNLNLKSDPTSEADLQKSIANLYYGRKRLAALMGEKKKWLNAQRRASLLIQPCKIDELNVMSKFPSLLHTVATAQLSEEQRQDQLNLIEQIIQESIIIEWPKVLHDKCHSNENHLLGVELDFAPLIHRARNVVKCRTSHPTMRVRVCAIAEPSSDQVYPKVMEALFRATLVKLSNDAGERQIAGRLILTQREGTSATKYHDQSGVAVNMNGKLLVNQARPECSTNILLEQFGETAKKTDFKYEHGTLCAIFPELGVTLNSMIDRRQLSTRYAIQVDVALNIENKLIVKHMVLSHEFLIAITNDQTESLLNFIYWPRLLDSEYFQDQPTEIGNHSMNGRKPNVPWGILKEALQYFVKTQCSSARPLDREELLHVQCMLFYPKLKKASKQECEQLEQHFFGNIRKTDDSEKSILIRLKHRLLTEMVSDDVLVTKHELMLNKCISLADGTTELRHNLWQWLYRATEIIIDVGHKFCPAMSNADKKCAKTKRPNFSMNECQSALSLYNNRVLTLRSAQSVIEVFKTIDENDKKCDTSTKAIFLRFCDENVGHVSFAFSNIHIVNVTVLCRNNDGKPLMGSLSCEQIKDFKQGIAEVLMDETFPKHYDRIVQFQIDQYSGDNSNEKLIIATPLQSIYMYDYADIYHILAYVQMLLHASSVCEAFSGISMTDLNINNVNSQREISELILEGYNNVENGRQATTNRRKRSTLFLESKGNMKSDKSENDFSMSILRGGQSEMQRLEDNELEALDLTKKRVKQSNN</sequence>
<organism evidence="3">
    <name type="scientific">Thelazia callipaeda</name>
    <name type="common">Oriental eyeworm</name>
    <name type="synonym">Parasitic nematode</name>
    <dbReference type="NCBI Taxonomy" id="103827"/>
    <lineage>
        <taxon>Eukaryota</taxon>
        <taxon>Metazoa</taxon>
        <taxon>Ecdysozoa</taxon>
        <taxon>Nematoda</taxon>
        <taxon>Chromadorea</taxon>
        <taxon>Rhabditida</taxon>
        <taxon>Spirurina</taxon>
        <taxon>Spiruromorpha</taxon>
        <taxon>Thelazioidea</taxon>
        <taxon>Thelaziidae</taxon>
        <taxon>Thelazia</taxon>
    </lineage>
</organism>
<dbReference type="AlphaFoldDB" id="A0A0N5DBZ9"/>
<evidence type="ECO:0000313" key="1">
    <source>
        <dbReference type="EMBL" id="VDN08410.1"/>
    </source>
</evidence>
<protein>
    <submittedName>
        <fullName evidence="3">NARG2_C domain-containing protein</fullName>
    </submittedName>
</protein>
<accession>A0A0N5DBZ9</accession>
<gene>
    <name evidence="1" type="ORF">TCLT_LOCUS10700</name>
</gene>
<dbReference type="OMA" id="KQGLPEM"/>
<evidence type="ECO:0000313" key="2">
    <source>
        <dbReference type="Proteomes" id="UP000276776"/>
    </source>
</evidence>
<dbReference type="Proteomes" id="UP000276776">
    <property type="component" value="Unassembled WGS sequence"/>
</dbReference>
<keyword evidence="2" id="KW-1185">Reference proteome</keyword>
<reference evidence="1 2" key="2">
    <citation type="submission" date="2018-11" db="EMBL/GenBank/DDBJ databases">
        <authorList>
            <consortium name="Pathogen Informatics"/>
        </authorList>
    </citation>
    <scope>NUCLEOTIDE SEQUENCE [LARGE SCALE GENOMIC DNA]</scope>
</reference>
<proteinExistence type="predicted"/>
<dbReference type="WBParaSite" id="TCLT_0001071801-mRNA-1">
    <property type="protein sequence ID" value="TCLT_0001071801-mRNA-1"/>
    <property type="gene ID" value="TCLT_0001071801"/>
</dbReference>